<evidence type="ECO:0000313" key="2">
    <source>
        <dbReference type="EMBL" id="KAE9384880.1"/>
    </source>
</evidence>
<organism evidence="2 3">
    <name type="scientific">Gymnopus androsaceus JB14</name>
    <dbReference type="NCBI Taxonomy" id="1447944"/>
    <lineage>
        <taxon>Eukaryota</taxon>
        <taxon>Fungi</taxon>
        <taxon>Dikarya</taxon>
        <taxon>Basidiomycota</taxon>
        <taxon>Agaricomycotina</taxon>
        <taxon>Agaricomycetes</taxon>
        <taxon>Agaricomycetidae</taxon>
        <taxon>Agaricales</taxon>
        <taxon>Marasmiineae</taxon>
        <taxon>Omphalotaceae</taxon>
        <taxon>Gymnopus</taxon>
    </lineage>
</organism>
<dbReference type="Gene3D" id="2.40.70.10">
    <property type="entry name" value="Acid Proteases"/>
    <property type="match status" value="1"/>
</dbReference>
<feature type="region of interest" description="Disordered" evidence="1">
    <location>
        <begin position="476"/>
        <end position="506"/>
    </location>
</feature>
<accession>A0A6A4GHD3</accession>
<dbReference type="CDD" id="cd00303">
    <property type="entry name" value="retropepsin_like"/>
    <property type="match status" value="1"/>
</dbReference>
<dbReference type="Proteomes" id="UP000799118">
    <property type="component" value="Unassembled WGS sequence"/>
</dbReference>
<keyword evidence="3" id="KW-1185">Reference proteome</keyword>
<name>A0A6A4GHD3_9AGAR</name>
<dbReference type="EMBL" id="ML770066">
    <property type="protein sequence ID" value="KAE9384880.1"/>
    <property type="molecule type" value="Genomic_DNA"/>
</dbReference>
<gene>
    <name evidence="2" type="ORF">BT96DRAFT_1007629</name>
</gene>
<proteinExistence type="predicted"/>
<evidence type="ECO:0000256" key="1">
    <source>
        <dbReference type="SAM" id="MobiDB-lite"/>
    </source>
</evidence>
<sequence>MIITLPTPLTPESAIVPLPPLPTPSSHSDSSGDMSSNLSGTGFVNMGSTKTGCQLLVAHPTLEALKEYFDYSTINHDECSITDDTVKKKDFIRDKPWIEKHPDQPKSSKDYICCPFFDKICNHVLGSDWAHLHDLKRDGYVMRHEPRGFLKLCTLMESHNRSLRGTQFHKPDEVLQVLIIQKLPEKSRADLVDCKVSEQLPYAEWKKECQGVERHCPPGGPSYATEQKKVQKKFDGHGATCNNQYLPHTNSFQSIPDLHKFPKLSLLQCSLLMSIEGCFQCYTLYAGHIGGQCPTKKPPVLSVPYRPLMDADISFAKKCHDHSPNNSIPYELVLKQNPIAQTSLHPVATVQSRLPLTNVPDFGQPASAPGLFNIQPHGIHAIYSSRPIIHATSGSGIYGGALDHGFNYNSVSRPVRRPVAAMVPSRHPEYVTLVDVIAPLRDLLDVSLSLVCTIALILALVHVVVLWKENTSSREADLHKQLRDHKDDPAARSPKPARKHVCARSAPSVSADSMPLVLPHLEWQAKINGPVGFTLENLLLDSACPFVLIHANLVASLGLKRYRLHHPQEMTLAMSSGSNETSASHEFCKVQINDPSLSWYSRTVCALIVPSLCAPMILSLPFLTHNNLVIDYSSRTVIDKISGFDLLHPITCIPAPLPMSPKERRRRLFLDQQDLLDVVVAVHARIKDLENHERLDKLSDKFKTDYADVFTPIAHTLSLPEDITCKITLKDANQIIQT</sequence>
<dbReference type="AlphaFoldDB" id="A0A6A4GHD3"/>
<feature type="compositionally biased region" description="Low complexity" evidence="1">
    <location>
        <begin position="24"/>
        <end position="38"/>
    </location>
</feature>
<protein>
    <submittedName>
        <fullName evidence="2">Uncharacterized protein</fullName>
    </submittedName>
</protein>
<dbReference type="InterPro" id="IPR021109">
    <property type="entry name" value="Peptidase_aspartic_dom_sf"/>
</dbReference>
<evidence type="ECO:0000313" key="3">
    <source>
        <dbReference type="Proteomes" id="UP000799118"/>
    </source>
</evidence>
<feature type="compositionally biased region" description="Basic and acidic residues" evidence="1">
    <location>
        <begin position="476"/>
        <end position="490"/>
    </location>
</feature>
<feature type="region of interest" description="Disordered" evidence="1">
    <location>
        <begin position="13"/>
        <end position="38"/>
    </location>
</feature>
<reference evidence="2" key="1">
    <citation type="journal article" date="2019" name="Environ. Microbiol.">
        <title>Fungal ecological strategies reflected in gene transcription - a case study of two litter decomposers.</title>
        <authorList>
            <person name="Barbi F."/>
            <person name="Kohler A."/>
            <person name="Barry K."/>
            <person name="Baskaran P."/>
            <person name="Daum C."/>
            <person name="Fauchery L."/>
            <person name="Ihrmark K."/>
            <person name="Kuo A."/>
            <person name="LaButti K."/>
            <person name="Lipzen A."/>
            <person name="Morin E."/>
            <person name="Grigoriev I.V."/>
            <person name="Henrissat B."/>
            <person name="Lindahl B."/>
            <person name="Martin F."/>
        </authorList>
    </citation>
    <scope>NUCLEOTIDE SEQUENCE</scope>
    <source>
        <strain evidence="2">JB14</strain>
    </source>
</reference>
<dbReference type="OrthoDB" id="3268967at2759"/>